<protein>
    <submittedName>
        <fullName evidence="11">CoB--CoM heterodisulfide reductase iron-sulfur subunit A family protein</fullName>
    </submittedName>
</protein>
<evidence type="ECO:0000256" key="8">
    <source>
        <dbReference type="ARBA" id="ARBA00023004"/>
    </source>
</evidence>
<keyword evidence="5" id="KW-0274">FAD</keyword>
<evidence type="ECO:0000256" key="4">
    <source>
        <dbReference type="ARBA" id="ARBA00022723"/>
    </source>
</evidence>
<evidence type="ECO:0000313" key="11">
    <source>
        <dbReference type="EMBL" id="HER42985.1"/>
    </source>
</evidence>
<organism evidence="11">
    <name type="scientific">Eiseniibacteriota bacterium</name>
    <dbReference type="NCBI Taxonomy" id="2212470"/>
    <lineage>
        <taxon>Bacteria</taxon>
        <taxon>Candidatus Eiseniibacteriota</taxon>
    </lineage>
</organism>
<reference evidence="11" key="1">
    <citation type="journal article" date="2020" name="mSystems">
        <title>Genome- and Community-Level Interaction Insights into Carbon Utilization and Element Cycling Functions of Hydrothermarchaeota in Hydrothermal Sediment.</title>
        <authorList>
            <person name="Zhou Z."/>
            <person name="Liu Y."/>
            <person name="Xu W."/>
            <person name="Pan J."/>
            <person name="Luo Z.H."/>
            <person name="Li M."/>
        </authorList>
    </citation>
    <scope>NUCLEOTIDE SEQUENCE [LARGE SCALE GENOMIC DNA]</scope>
    <source>
        <strain evidence="11">SpSt-1233</strain>
    </source>
</reference>
<dbReference type="GO" id="GO:0046872">
    <property type="term" value="F:metal ion binding"/>
    <property type="evidence" value="ECO:0007669"/>
    <property type="project" value="UniProtKB-KW"/>
</dbReference>
<evidence type="ECO:0000256" key="9">
    <source>
        <dbReference type="ARBA" id="ARBA00023014"/>
    </source>
</evidence>
<feature type="non-terminal residue" evidence="11">
    <location>
        <position position="420"/>
    </location>
</feature>
<keyword evidence="8" id="KW-0408">Iron</keyword>
<dbReference type="Pfam" id="PF00037">
    <property type="entry name" value="Fer4"/>
    <property type="match status" value="1"/>
</dbReference>
<keyword evidence="7" id="KW-0560">Oxidoreductase</keyword>
<evidence type="ECO:0000256" key="2">
    <source>
        <dbReference type="ARBA" id="ARBA00006561"/>
    </source>
</evidence>
<name>A0A7V2ATJ4_UNCEI</name>
<dbReference type="Pfam" id="PF12831">
    <property type="entry name" value="FAD_oxidored"/>
    <property type="match status" value="1"/>
</dbReference>
<keyword evidence="6" id="KW-0484">Methanogenesis</keyword>
<proteinExistence type="inferred from homology"/>
<dbReference type="GO" id="GO:0015948">
    <property type="term" value="P:methanogenesis"/>
    <property type="evidence" value="ECO:0007669"/>
    <property type="project" value="UniProtKB-KW"/>
</dbReference>
<dbReference type="GO" id="GO:0051539">
    <property type="term" value="F:4 iron, 4 sulfur cluster binding"/>
    <property type="evidence" value="ECO:0007669"/>
    <property type="project" value="UniProtKB-KW"/>
</dbReference>
<dbReference type="Gene3D" id="3.40.50.720">
    <property type="entry name" value="NAD(P)-binding Rossmann-like Domain"/>
    <property type="match status" value="1"/>
</dbReference>
<keyword evidence="3" id="KW-0004">4Fe-4S</keyword>
<evidence type="ECO:0000256" key="5">
    <source>
        <dbReference type="ARBA" id="ARBA00022827"/>
    </source>
</evidence>
<sequence>MPERIGVYICHCGTNIAGKVDIGKLVDYAKGLDNVALVRDYKFMCSDPGQNLIQKDIEDGLIDRVVVASCSPLMHENTFRNVCDRCGVNPYLFTMANIREQCSWVHVDESESTEKAKDLIAAAVRRTIYLEPLEKREVSINPRTLVIGGGIAGIQAALDLAEAGKEVVLVERDPSIGGHMAKFDKTFPTLDCAACILTPRMVQVGQHKNIKLMTYAEVDEIKGYVGNFTVRVRQKARYVDADLCNGCGMCWEKCPGTRIPRKGTVHEKLSLGPTTSIYLPFMQAVPAVPVIDADTCLYFQKGKCRVCEQVCERNAINYEMEDSFEEFEVGNIIITTGFKTFDPGVIKRYGYGTLPNVMTSIEFEIMNCAAGSTAGKILKADGTEPKSIGIVHCVGSRDKHYHEYCSRVCCMYALKFAHLI</sequence>
<gene>
    <name evidence="11" type="ORF">ENO08_00815</name>
</gene>
<accession>A0A7V2ATJ4</accession>
<keyword evidence="9" id="KW-0411">Iron-sulfur</keyword>
<evidence type="ECO:0000256" key="3">
    <source>
        <dbReference type="ARBA" id="ARBA00022485"/>
    </source>
</evidence>
<dbReference type="PANTHER" id="PTHR43498">
    <property type="entry name" value="FERREDOXIN:COB-COM HETERODISULFIDE REDUCTASE SUBUNIT A"/>
    <property type="match status" value="1"/>
</dbReference>
<dbReference type="PANTHER" id="PTHR43498:SF1">
    <property type="entry name" value="COB--COM HETERODISULFIDE REDUCTASE IRON-SULFUR SUBUNIT A"/>
    <property type="match status" value="1"/>
</dbReference>
<evidence type="ECO:0000256" key="1">
    <source>
        <dbReference type="ARBA" id="ARBA00001974"/>
    </source>
</evidence>
<evidence type="ECO:0000259" key="10">
    <source>
        <dbReference type="PROSITE" id="PS51379"/>
    </source>
</evidence>
<feature type="domain" description="4Fe-4S ferredoxin-type" evidence="10">
    <location>
        <begin position="287"/>
        <end position="321"/>
    </location>
</feature>
<dbReference type="FunFam" id="3.50.50.60:FF:000644">
    <property type="entry name" value="H(2):CoB-CoM heterodisulfide,ferredoxin reductase subunit A"/>
    <property type="match status" value="1"/>
</dbReference>
<dbReference type="InterPro" id="IPR017896">
    <property type="entry name" value="4Fe4S_Fe-S-bd"/>
</dbReference>
<dbReference type="GO" id="GO:0016491">
    <property type="term" value="F:oxidoreductase activity"/>
    <property type="evidence" value="ECO:0007669"/>
    <property type="project" value="UniProtKB-KW"/>
</dbReference>
<dbReference type="Proteomes" id="UP000886069">
    <property type="component" value="Unassembled WGS sequence"/>
</dbReference>
<evidence type="ECO:0000256" key="7">
    <source>
        <dbReference type="ARBA" id="ARBA00023002"/>
    </source>
</evidence>
<keyword evidence="4" id="KW-0479">Metal-binding</keyword>
<dbReference type="InterPro" id="IPR017900">
    <property type="entry name" value="4Fe4S_Fe_S_CS"/>
</dbReference>
<dbReference type="PROSITE" id="PS00198">
    <property type="entry name" value="4FE4S_FER_1"/>
    <property type="match status" value="1"/>
</dbReference>
<dbReference type="AlphaFoldDB" id="A0A7V2ATJ4"/>
<dbReference type="PROSITE" id="PS51379">
    <property type="entry name" value="4FE4S_FER_2"/>
    <property type="match status" value="2"/>
</dbReference>
<dbReference type="SUPFAM" id="SSF51905">
    <property type="entry name" value="FAD/NAD(P)-binding domain"/>
    <property type="match status" value="1"/>
</dbReference>
<dbReference type="InterPro" id="IPR036188">
    <property type="entry name" value="FAD/NAD-bd_sf"/>
</dbReference>
<evidence type="ECO:0000256" key="6">
    <source>
        <dbReference type="ARBA" id="ARBA00022994"/>
    </source>
</evidence>
<dbReference type="EMBL" id="DSEC01000057">
    <property type="protein sequence ID" value="HER42985.1"/>
    <property type="molecule type" value="Genomic_DNA"/>
</dbReference>
<feature type="domain" description="4Fe-4S ferredoxin-type" evidence="10">
    <location>
        <begin position="235"/>
        <end position="264"/>
    </location>
</feature>
<dbReference type="InterPro" id="IPR039650">
    <property type="entry name" value="HdrA-like"/>
</dbReference>
<comment type="caution">
    <text evidence="11">The sequence shown here is derived from an EMBL/GenBank/DDBJ whole genome shotgun (WGS) entry which is preliminary data.</text>
</comment>
<keyword evidence="5" id="KW-0285">Flavoprotein</keyword>
<comment type="similarity">
    <text evidence="2">Belongs to the HdrA family.</text>
</comment>
<comment type="cofactor">
    <cofactor evidence="1">
        <name>FAD</name>
        <dbReference type="ChEBI" id="CHEBI:57692"/>
    </cofactor>
</comment>
<dbReference type="Gene3D" id="3.30.70.20">
    <property type="match status" value="1"/>
</dbReference>